<organism evidence="1 2">
    <name type="scientific">Streptococcus oralis</name>
    <dbReference type="NCBI Taxonomy" id="1303"/>
    <lineage>
        <taxon>Bacteria</taxon>
        <taxon>Bacillati</taxon>
        <taxon>Bacillota</taxon>
        <taxon>Bacilli</taxon>
        <taxon>Lactobacillales</taxon>
        <taxon>Streptococcaceae</taxon>
        <taxon>Streptococcus</taxon>
    </lineage>
</organism>
<gene>
    <name evidence="1" type="ORF">SORDD17_01373</name>
</gene>
<proteinExistence type="predicted"/>
<sequence>MLFAEIDEKETIRQVKRKLGEYPRLREIACDQPIQRVTTVYTFEPRSQGAPSKQVETLAIRRVDAMSELEEIEQAVSRLLKPYYRLILFDKYLANEPLTNYEIQEKLWVEKTKFQEYLNRACLAFAEQYRKGKLLVFEKSELFAET</sequence>
<comment type="caution">
    <text evidence="1">The sequence shown here is derived from an EMBL/GenBank/DDBJ whole genome shotgun (WGS) entry which is preliminary data.</text>
</comment>
<protein>
    <submittedName>
        <fullName evidence="1">Phage protein</fullName>
    </submittedName>
</protein>
<accession>A0A139RIK5</accession>
<dbReference type="PATRIC" id="fig|1303.87.peg.1652"/>
<reference evidence="1 2" key="1">
    <citation type="submission" date="2016-01" db="EMBL/GenBank/DDBJ databases">
        <title>Highly variable Streptococcus oralis are common among viridans streptococci isolated from primates.</title>
        <authorList>
            <person name="Denapaite D."/>
            <person name="Rieger M."/>
            <person name="Koendgen S."/>
            <person name="Brueckner R."/>
            <person name="Ochigava I."/>
            <person name="Kappeler P."/>
            <person name="Maetz-Rensing K."/>
            <person name="Leendertz F."/>
            <person name="Hakenbeck R."/>
        </authorList>
    </citation>
    <scope>NUCLEOTIDE SEQUENCE [LARGE SCALE GENOMIC DNA]</scope>
    <source>
        <strain evidence="1 2">DD17</strain>
    </source>
</reference>
<evidence type="ECO:0000313" key="1">
    <source>
        <dbReference type="EMBL" id="KXU14580.1"/>
    </source>
</evidence>
<dbReference type="RefSeq" id="WP_061866142.1">
    <property type="nucleotide sequence ID" value="NZ_KQ970803.1"/>
</dbReference>
<dbReference type="InterPro" id="IPR006524">
    <property type="entry name" value="ArpU-like"/>
</dbReference>
<dbReference type="NCBIfam" id="TIGR01637">
    <property type="entry name" value="phage_arpU"/>
    <property type="match status" value="1"/>
</dbReference>
<dbReference type="Proteomes" id="UP000072989">
    <property type="component" value="Unassembled WGS sequence"/>
</dbReference>
<dbReference type="EMBL" id="LQZE01000302">
    <property type="protein sequence ID" value="KXU14580.1"/>
    <property type="molecule type" value="Genomic_DNA"/>
</dbReference>
<name>A0A139RIK5_STROR</name>
<dbReference type="AlphaFoldDB" id="A0A139RIK5"/>
<evidence type="ECO:0000313" key="2">
    <source>
        <dbReference type="Proteomes" id="UP000072989"/>
    </source>
</evidence>